<evidence type="ECO:0000256" key="3">
    <source>
        <dbReference type="ARBA" id="ARBA00023134"/>
    </source>
</evidence>
<dbReference type="GO" id="GO:0005525">
    <property type="term" value="F:GTP binding"/>
    <property type="evidence" value="ECO:0007669"/>
    <property type="project" value="UniProtKB-KW"/>
</dbReference>
<feature type="binding site" evidence="5">
    <location>
        <begin position="354"/>
        <end position="360"/>
    </location>
    <ligand>
        <name>GTP</name>
        <dbReference type="ChEBI" id="CHEBI:37565"/>
    </ligand>
</feature>
<keyword evidence="2 5" id="KW-0547">Nucleotide-binding</keyword>
<dbReference type="Gene3D" id="3.40.50.300">
    <property type="entry name" value="P-loop containing nucleotide triphosphate hydrolases"/>
    <property type="match status" value="2"/>
</dbReference>
<keyword evidence="1 6" id="KW-0479">Metal-binding</keyword>
<proteinExistence type="predicted"/>
<dbReference type="CDD" id="cd00066">
    <property type="entry name" value="G-alpha"/>
    <property type="match status" value="1"/>
</dbReference>
<feature type="binding site" evidence="6">
    <location>
        <position position="360"/>
    </location>
    <ligand>
        <name>Mg(2+)</name>
        <dbReference type="ChEBI" id="CHEBI:18420"/>
    </ligand>
</feature>
<reference evidence="8" key="1">
    <citation type="journal article" date="2019" name="Environ. Microbiol.">
        <title>Fungal ecological strategies reflected in gene transcription - a case study of two litter decomposers.</title>
        <authorList>
            <person name="Barbi F."/>
            <person name="Kohler A."/>
            <person name="Barry K."/>
            <person name="Baskaran P."/>
            <person name="Daum C."/>
            <person name="Fauchery L."/>
            <person name="Ihrmark K."/>
            <person name="Kuo A."/>
            <person name="LaButti K."/>
            <person name="Lipzen A."/>
            <person name="Morin E."/>
            <person name="Grigoriev I.V."/>
            <person name="Henrissat B."/>
            <person name="Lindahl B."/>
            <person name="Martin F."/>
        </authorList>
    </citation>
    <scope>NUCLEOTIDE SEQUENCE</scope>
    <source>
        <strain evidence="8">JB14</strain>
    </source>
</reference>
<dbReference type="InterPro" id="IPR011025">
    <property type="entry name" value="GproteinA_insert"/>
</dbReference>
<dbReference type="PANTHER" id="PTHR10218">
    <property type="entry name" value="GTP-BINDING PROTEIN ALPHA SUBUNIT"/>
    <property type="match status" value="1"/>
</dbReference>
<dbReference type="Proteomes" id="UP000799118">
    <property type="component" value="Unassembled WGS sequence"/>
</dbReference>
<evidence type="ECO:0000256" key="2">
    <source>
        <dbReference type="ARBA" id="ARBA00022741"/>
    </source>
</evidence>
<dbReference type="EMBL" id="ML769451">
    <property type="protein sequence ID" value="KAE9400951.1"/>
    <property type="molecule type" value="Genomic_DNA"/>
</dbReference>
<dbReference type="GO" id="GO:0005834">
    <property type="term" value="C:heterotrimeric G-protein complex"/>
    <property type="evidence" value="ECO:0007669"/>
    <property type="project" value="TreeGrafter"/>
</dbReference>
<dbReference type="SMART" id="SM00275">
    <property type="entry name" value="G_alpha"/>
    <property type="match status" value="1"/>
</dbReference>
<feature type="region of interest" description="Disordered" evidence="7">
    <location>
        <begin position="1"/>
        <end position="33"/>
    </location>
</feature>
<organism evidence="8 9">
    <name type="scientific">Gymnopus androsaceus JB14</name>
    <dbReference type="NCBI Taxonomy" id="1447944"/>
    <lineage>
        <taxon>Eukaryota</taxon>
        <taxon>Fungi</taxon>
        <taxon>Dikarya</taxon>
        <taxon>Basidiomycota</taxon>
        <taxon>Agaricomycotina</taxon>
        <taxon>Agaricomycetes</taxon>
        <taxon>Agaricomycetidae</taxon>
        <taxon>Agaricales</taxon>
        <taxon>Marasmiineae</taxon>
        <taxon>Omphalotaceae</taxon>
        <taxon>Gymnopus</taxon>
    </lineage>
</organism>
<sequence length="543" mass="61274">MVRSSKDFGRLRSDSDPLARVLLPPPNESPEERELRIARENDAKKISDGIDEMIRQERIERKKSRAEVNVLLLGQSESGKSTTLKQFQLLHTPSAFHAERIAWRAVIYLNLVRSVRRILDALSPEADADDHEDETAEDAASVIISSNGRPPSAISGTKVPNYDMYRQRLEPLVQLEERLTRLLTAPDEDEPTHLPLSWQDHGSTNGSFTKSNGRPTPTITIPQNNLHSQSLPVSPTTRSSPTRTPNGTSSWKGREVAVHTSTNWRKAFALGGNRSKSPKSAHSGEIEGWWEDPDDPVHALNACAPAMQDLWKDPCVRQRLEEKRLRLEESAGFYLNEIPRITAKKYIPTDADVLKARLKTIGVIEHSFHISSGTNRGVQWKIYDVGGARNQRHAWAPYFEVVNAIIFLAPISAFDQVLTEDHRVNRLEDSLLLWKGVTSNKLLANVNIVLFLNKCDLLQDKLDAGVRLNHHMVSYGDRPNDYDSVSKYFRNKFGAIHQSVTPNKERELYIHLTAVTDTSRTVTIIADVRDIIIRGNLRSLRLV</sequence>
<feature type="region of interest" description="Disordered" evidence="7">
    <location>
        <begin position="186"/>
        <end position="256"/>
    </location>
</feature>
<dbReference type="FunFam" id="3.40.50.300:FF:000692">
    <property type="entry name" value="Guanine nucleotide-binding protein subunit alpha"/>
    <property type="match status" value="1"/>
</dbReference>
<dbReference type="InterPro" id="IPR001019">
    <property type="entry name" value="Gprotein_alpha_su"/>
</dbReference>
<feature type="binding site" evidence="5">
    <location>
        <begin position="453"/>
        <end position="456"/>
    </location>
    <ligand>
        <name>GTP</name>
        <dbReference type="ChEBI" id="CHEBI:37565"/>
    </ligand>
</feature>
<dbReference type="GO" id="GO:0031683">
    <property type="term" value="F:G-protein beta/gamma-subunit complex binding"/>
    <property type="evidence" value="ECO:0007669"/>
    <property type="project" value="InterPro"/>
</dbReference>
<evidence type="ECO:0000256" key="5">
    <source>
        <dbReference type="PIRSR" id="PIRSR601019-1"/>
    </source>
</evidence>
<evidence type="ECO:0000313" key="8">
    <source>
        <dbReference type="EMBL" id="KAE9400951.1"/>
    </source>
</evidence>
<dbReference type="PRINTS" id="PR00318">
    <property type="entry name" value="GPROTEINA"/>
</dbReference>
<dbReference type="GO" id="GO:0007188">
    <property type="term" value="P:adenylate cyclase-modulating G protein-coupled receptor signaling pathway"/>
    <property type="evidence" value="ECO:0007669"/>
    <property type="project" value="TreeGrafter"/>
</dbReference>
<feature type="compositionally biased region" description="Polar residues" evidence="7">
    <location>
        <begin position="200"/>
        <end position="231"/>
    </location>
</feature>
<dbReference type="SUPFAM" id="SSF47895">
    <property type="entry name" value="Transducin (alpha subunit), insertion domain"/>
    <property type="match status" value="1"/>
</dbReference>
<dbReference type="SUPFAM" id="SSF52540">
    <property type="entry name" value="P-loop containing nucleoside triphosphate hydrolases"/>
    <property type="match status" value="1"/>
</dbReference>
<evidence type="ECO:0000313" key="9">
    <source>
        <dbReference type="Proteomes" id="UP000799118"/>
    </source>
</evidence>
<dbReference type="GO" id="GO:0005737">
    <property type="term" value="C:cytoplasm"/>
    <property type="evidence" value="ECO:0007669"/>
    <property type="project" value="TreeGrafter"/>
</dbReference>
<evidence type="ECO:0000256" key="6">
    <source>
        <dbReference type="PIRSR" id="PIRSR601019-2"/>
    </source>
</evidence>
<feature type="compositionally biased region" description="Basic and acidic residues" evidence="7">
    <location>
        <begin position="1"/>
        <end position="17"/>
    </location>
</feature>
<feature type="compositionally biased region" description="Low complexity" evidence="7">
    <location>
        <begin position="232"/>
        <end position="250"/>
    </location>
</feature>
<dbReference type="GO" id="GO:0046872">
    <property type="term" value="F:metal ion binding"/>
    <property type="evidence" value="ECO:0007669"/>
    <property type="project" value="UniProtKB-KW"/>
</dbReference>
<dbReference type="AlphaFoldDB" id="A0A6A4HT50"/>
<keyword evidence="6" id="KW-0460">Magnesium</keyword>
<gene>
    <name evidence="8" type="ORF">BT96DRAFT_880733</name>
</gene>
<name>A0A6A4HT50_9AGAR</name>
<keyword evidence="4" id="KW-0807">Transducer</keyword>
<evidence type="ECO:0000256" key="7">
    <source>
        <dbReference type="SAM" id="MobiDB-lite"/>
    </source>
</evidence>
<dbReference type="InterPro" id="IPR027417">
    <property type="entry name" value="P-loop_NTPase"/>
</dbReference>
<keyword evidence="9" id="KW-1185">Reference proteome</keyword>
<evidence type="ECO:0000256" key="1">
    <source>
        <dbReference type="ARBA" id="ARBA00022723"/>
    </source>
</evidence>
<protein>
    <submittedName>
        <fullName evidence="8">G-alpha-domain-containing protein</fullName>
    </submittedName>
</protein>
<accession>A0A6A4HT50</accession>
<evidence type="ECO:0000256" key="4">
    <source>
        <dbReference type="ARBA" id="ARBA00023224"/>
    </source>
</evidence>
<dbReference type="GO" id="GO:0001664">
    <property type="term" value="F:G protein-coupled receptor binding"/>
    <property type="evidence" value="ECO:0007669"/>
    <property type="project" value="TreeGrafter"/>
</dbReference>
<dbReference type="Pfam" id="PF00503">
    <property type="entry name" value="G-alpha"/>
    <property type="match status" value="1"/>
</dbReference>
<dbReference type="GO" id="GO:0003924">
    <property type="term" value="F:GTPase activity"/>
    <property type="evidence" value="ECO:0007669"/>
    <property type="project" value="InterPro"/>
</dbReference>
<dbReference type="PROSITE" id="PS51882">
    <property type="entry name" value="G_ALPHA"/>
    <property type="match status" value="1"/>
</dbReference>
<dbReference type="PANTHER" id="PTHR10218:SF360">
    <property type="entry name" value="GUANINE NUCLEOTIDE-BINDING PROTEIN SUBUNIT ALPHA HOMOLOG"/>
    <property type="match status" value="1"/>
</dbReference>
<dbReference type="OrthoDB" id="5817230at2759"/>
<keyword evidence="3 5" id="KW-0342">GTP-binding</keyword>